<sequence>MEALELILFLLAAVVASSILDNLLPRLSLPLVQIVLGALIALLVHTPLESGLDPELLLILFIAPLHFNESRHADSGALWANRWGIASLSVGLVFAIILSLGFTLHALLPAIPLAAALALGAAMGSTDAVAVMELSKDFKFGRRHETLLTGEAFFNDVTGTVVFQCAIAVAVSGSFSLVHAGEEFALDLFGGLLGGLVMGVLAWGLLEFIRRLGIDNPTLHVTLELLLPFLIYLLAEQLHIGSVIAVVVAGMMMSVLPHRQTSQTARQRLQSRSVWDTISFMLNGVIFVILGMQLPRVLTPATDGGLGNPLVLMGLMALLTLLLEAVRFAWVLGMDVAHHRQQRRAGKNPGPFLTRGELRGALAMALAGPKGGITLSLMLTVPLALITVDGFPVREALVSVASGMILLTLLLANFAVPALVPHKHVVQKTRQRVDAEARLLMEVIEWVQRDAPMTGVVTEVAPAGVAAAGASPVGALAADAAADVAADAAGDAVERAAQAAVADGATPNAGRFAADEPATVIVMKRYADQLEELMPHASPECAAQAREVVAHCGALYESIDQLAEEVAALAQDGGDGEEGDDSPWPDPSRLTAHFRMLRETYDAVEDVQAQALVRELEVIKRMRKAGELSPDRAKALRNDVYIQQMALD</sequence>
<proteinExistence type="predicted"/>
<dbReference type="RefSeq" id="WP_136845446.1">
    <property type="nucleotide sequence ID" value="NZ_CAOKAH010000002.1"/>
</dbReference>
<dbReference type="EMBL" id="SSTM01000002">
    <property type="protein sequence ID" value="TJW11242.1"/>
    <property type="molecule type" value="Genomic_DNA"/>
</dbReference>
<keyword evidence="6" id="KW-0915">Sodium</keyword>
<evidence type="ECO:0000259" key="11">
    <source>
        <dbReference type="Pfam" id="PF00999"/>
    </source>
</evidence>
<evidence type="ECO:0000256" key="5">
    <source>
        <dbReference type="ARBA" id="ARBA00022989"/>
    </source>
</evidence>
<evidence type="ECO:0000256" key="6">
    <source>
        <dbReference type="ARBA" id="ARBA00023053"/>
    </source>
</evidence>
<protein>
    <submittedName>
        <fullName evidence="12">Sodium:proton antiporter</fullName>
    </submittedName>
</protein>
<keyword evidence="13" id="KW-1185">Reference proteome</keyword>
<evidence type="ECO:0000256" key="4">
    <source>
        <dbReference type="ARBA" id="ARBA00022692"/>
    </source>
</evidence>
<dbReference type="Proteomes" id="UP000309454">
    <property type="component" value="Unassembled WGS sequence"/>
</dbReference>
<feature type="transmembrane region" description="Helical" evidence="10">
    <location>
        <begin position="397"/>
        <end position="420"/>
    </location>
</feature>
<dbReference type="InterPro" id="IPR018422">
    <property type="entry name" value="Cation/H_exchanger_CPA1"/>
</dbReference>
<dbReference type="AlphaFoldDB" id="A0A4T9TIJ4"/>
<dbReference type="Pfam" id="PF00999">
    <property type="entry name" value="Na_H_Exchanger"/>
    <property type="match status" value="1"/>
</dbReference>
<feature type="domain" description="Cation/H+ exchanger transmembrane" evidence="11">
    <location>
        <begin position="21"/>
        <end position="419"/>
    </location>
</feature>
<keyword evidence="4 10" id="KW-0812">Transmembrane</keyword>
<evidence type="ECO:0000256" key="10">
    <source>
        <dbReference type="SAM" id="Phobius"/>
    </source>
</evidence>
<comment type="subcellular location">
    <subcellularLocation>
        <location evidence="1">Cell membrane</location>
        <topology evidence="1">Multi-pass membrane protein</topology>
    </subcellularLocation>
</comment>
<evidence type="ECO:0000256" key="7">
    <source>
        <dbReference type="ARBA" id="ARBA00023065"/>
    </source>
</evidence>
<dbReference type="Gene3D" id="6.10.140.1330">
    <property type="match status" value="1"/>
</dbReference>
<name>A0A4T9TIJ4_9ACTN</name>
<evidence type="ECO:0000256" key="8">
    <source>
        <dbReference type="ARBA" id="ARBA00023136"/>
    </source>
</evidence>
<feature type="transmembrane region" description="Helical" evidence="10">
    <location>
        <begin position="153"/>
        <end position="178"/>
    </location>
</feature>
<reference evidence="12 13" key="1">
    <citation type="submission" date="2019-04" db="EMBL/GenBank/DDBJ databases">
        <title>Microbes associate with the intestines of laboratory mice.</title>
        <authorList>
            <person name="Navarre W."/>
            <person name="Wong E."/>
            <person name="Huang K.C."/>
            <person name="Tropini C."/>
            <person name="Ng K."/>
            <person name="Yu B."/>
        </authorList>
    </citation>
    <scope>NUCLEOTIDE SEQUENCE [LARGE SCALE GENOMIC DNA]</scope>
    <source>
        <strain evidence="12 13">NM48_B13</strain>
    </source>
</reference>
<keyword evidence="7" id="KW-0406">Ion transport</keyword>
<accession>A0A4T9TIJ4</accession>
<evidence type="ECO:0000256" key="9">
    <source>
        <dbReference type="ARBA" id="ARBA00023201"/>
    </source>
</evidence>
<dbReference type="OrthoDB" id="9809206at2"/>
<feature type="transmembrane region" description="Helical" evidence="10">
    <location>
        <begin position="358"/>
        <end position="385"/>
    </location>
</feature>
<dbReference type="PANTHER" id="PTHR10110">
    <property type="entry name" value="SODIUM/HYDROGEN EXCHANGER"/>
    <property type="match status" value="1"/>
</dbReference>
<feature type="transmembrane region" description="Helical" evidence="10">
    <location>
        <begin position="310"/>
        <end position="337"/>
    </location>
</feature>
<evidence type="ECO:0000313" key="12">
    <source>
        <dbReference type="EMBL" id="TJW11242.1"/>
    </source>
</evidence>
<keyword evidence="2" id="KW-0813">Transport</keyword>
<keyword evidence="9" id="KW-0739">Sodium transport</keyword>
<feature type="transmembrane region" description="Helical" evidence="10">
    <location>
        <begin position="110"/>
        <end position="132"/>
    </location>
</feature>
<dbReference type="PANTHER" id="PTHR10110:SF86">
    <property type="entry name" value="SODIUM_HYDROGEN EXCHANGER 7"/>
    <property type="match status" value="1"/>
</dbReference>
<feature type="transmembrane region" description="Helical" evidence="10">
    <location>
        <begin position="278"/>
        <end position="298"/>
    </location>
</feature>
<dbReference type="GO" id="GO:0005886">
    <property type="term" value="C:plasma membrane"/>
    <property type="evidence" value="ECO:0007669"/>
    <property type="project" value="UniProtKB-SubCell"/>
</dbReference>
<evidence type="ECO:0000313" key="13">
    <source>
        <dbReference type="Proteomes" id="UP000309454"/>
    </source>
</evidence>
<keyword evidence="3" id="KW-1003">Cell membrane</keyword>
<feature type="transmembrane region" description="Helical" evidence="10">
    <location>
        <begin position="83"/>
        <end position="104"/>
    </location>
</feature>
<evidence type="ECO:0000256" key="3">
    <source>
        <dbReference type="ARBA" id="ARBA00022475"/>
    </source>
</evidence>
<evidence type="ECO:0000256" key="1">
    <source>
        <dbReference type="ARBA" id="ARBA00004651"/>
    </source>
</evidence>
<keyword evidence="8 10" id="KW-0472">Membrane</keyword>
<dbReference type="GO" id="GO:0015385">
    <property type="term" value="F:sodium:proton antiporter activity"/>
    <property type="evidence" value="ECO:0007669"/>
    <property type="project" value="InterPro"/>
</dbReference>
<keyword evidence="5 10" id="KW-1133">Transmembrane helix</keyword>
<gene>
    <name evidence="12" type="ORF">E5982_03235</name>
</gene>
<feature type="transmembrane region" description="Helical" evidence="10">
    <location>
        <begin position="240"/>
        <end position="257"/>
    </location>
</feature>
<evidence type="ECO:0000256" key="2">
    <source>
        <dbReference type="ARBA" id="ARBA00022448"/>
    </source>
</evidence>
<dbReference type="InterPro" id="IPR006153">
    <property type="entry name" value="Cation/H_exchanger_TM"/>
</dbReference>
<dbReference type="GO" id="GO:0051453">
    <property type="term" value="P:regulation of intracellular pH"/>
    <property type="evidence" value="ECO:0007669"/>
    <property type="project" value="TreeGrafter"/>
</dbReference>
<feature type="transmembrane region" description="Helical" evidence="10">
    <location>
        <begin position="184"/>
        <end position="206"/>
    </location>
</feature>
<dbReference type="GO" id="GO:0098719">
    <property type="term" value="P:sodium ion import across plasma membrane"/>
    <property type="evidence" value="ECO:0007669"/>
    <property type="project" value="TreeGrafter"/>
</dbReference>
<organism evidence="12 13">
    <name type="scientific">Parvibacter caecicola</name>
    <dbReference type="NCBI Taxonomy" id="747645"/>
    <lineage>
        <taxon>Bacteria</taxon>
        <taxon>Bacillati</taxon>
        <taxon>Actinomycetota</taxon>
        <taxon>Coriobacteriia</taxon>
        <taxon>Coriobacteriales</taxon>
        <taxon>Coriobacteriaceae</taxon>
        <taxon>Parvibacter</taxon>
    </lineage>
</organism>
<comment type="caution">
    <text evidence="12">The sequence shown here is derived from an EMBL/GenBank/DDBJ whole genome shotgun (WGS) entry which is preliminary data.</text>
</comment>
<dbReference type="GO" id="GO:0015386">
    <property type="term" value="F:potassium:proton antiporter activity"/>
    <property type="evidence" value="ECO:0007669"/>
    <property type="project" value="TreeGrafter"/>
</dbReference>